<dbReference type="AlphaFoldDB" id="A0A2K8K4G2"/>
<reference evidence="1 2" key="1">
    <citation type="submission" date="2017-11" db="EMBL/GenBank/DDBJ databases">
        <title>The genome sequence of Candidatus Carsonella ruddii from the psyllid Bactericera trigonica.</title>
        <authorList>
            <person name="Katsir L."/>
            <person name="Zhepu R."/>
            <person name="Piasezky A."/>
            <person name="Jong J."/>
            <person name="Sela N."/>
            <person name="Freilich S."/>
            <person name="Bahar O."/>
        </authorList>
    </citation>
    <scope>NUCLEOTIDE SEQUENCE [LARGE SCALE GENOMIC DNA]</scope>
    <source>
        <strain evidence="1 2">BT</strain>
    </source>
</reference>
<dbReference type="Proteomes" id="UP000230531">
    <property type="component" value="Chromosome"/>
</dbReference>
<dbReference type="EMBL" id="CP024798">
    <property type="protein sequence ID" value="ATX33492.1"/>
    <property type="molecule type" value="Genomic_DNA"/>
</dbReference>
<evidence type="ECO:0000313" key="2">
    <source>
        <dbReference type="Proteomes" id="UP000230531"/>
    </source>
</evidence>
<dbReference type="RefSeq" id="WP_157801561.1">
    <property type="nucleotide sequence ID" value="NZ_CP024798.1"/>
</dbReference>
<sequence>MNKYNIYIIFEKKKIDSYSNFLKSFSSFFLRSKSNILKILDFGNYFCNKKIKRIFFLEINCKKKVLNKIPKLLKTKKELIIFFLILKNNINKYLLNIFFLKKYISKNFRLKSSILTKIKYSKHNYYSKIIKNLKIINIIPINYIFYIKKINFYYDK</sequence>
<accession>A0A2K8K4G2</accession>
<protein>
    <submittedName>
        <fullName evidence="1">Uncharacterized protein</fullName>
    </submittedName>
</protein>
<gene>
    <name evidence="1" type="ORF">CUN91_00820</name>
</gene>
<organism evidence="1 2">
    <name type="scientific">Carsonella ruddii</name>
    <dbReference type="NCBI Taxonomy" id="114186"/>
    <lineage>
        <taxon>Bacteria</taxon>
        <taxon>Pseudomonadati</taxon>
        <taxon>Pseudomonadota</taxon>
        <taxon>Gammaproteobacteria</taxon>
        <taxon>Oceanospirillales</taxon>
        <taxon>Halomonadaceae</taxon>
        <taxon>Zymobacter group</taxon>
        <taxon>Candidatus Carsonella</taxon>
    </lineage>
</organism>
<proteinExistence type="predicted"/>
<name>A0A2K8K4G2_CARRU</name>
<evidence type="ECO:0000313" key="1">
    <source>
        <dbReference type="EMBL" id="ATX33492.1"/>
    </source>
</evidence>
<dbReference type="OrthoDB" id="9925862at2"/>